<dbReference type="SUPFAM" id="SSF48452">
    <property type="entry name" value="TPR-like"/>
    <property type="match status" value="1"/>
</dbReference>
<dbReference type="InterPro" id="IPR045153">
    <property type="entry name" value="Est1/Ebs1-like"/>
</dbReference>
<feature type="compositionally biased region" description="Polar residues" evidence="1">
    <location>
        <begin position="1174"/>
        <end position="1205"/>
    </location>
</feature>
<dbReference type="Gene3D" id="1.25.40.10">
    <property type="entry name" value="Tetratricopeptide repeat domain"/>
    <property type="match status" value="1"/>
</dbReference>
<dbReference type="InterPro" id="IPR018834">
    <property type="entry name" value="DNA/RNA-bd_Est1-type"/>
</dbReference>
<accession>A0A316VXJ1</accession>
<dbReference type="Pfam" id="PF10373">
    <property type="entry name" value="EST1_DNA_bind"/>
    <property type="match status" value="1"/>
</dbReference>
<feature type="compositionally biased region" description="Basic and acidic residues" evidence="1">
    <location>
        <begin position="126"/>
        <end position="137"/>
    </location>
</feature>
<sequence length="1205" mass="128635">MAAIAAHQADDEQAVRLGRESKTHRLTLKGLLEHQSASPTAPAIDFARKEARNSILRLLFVCTFSSRAQGADVALWTETTHPLVHLYRSRLSAFEKDFKKAAAAAAEDAAPTSETSSLTRKFRPSRSRDDGNVKSKTDNGLGQAQKAADYLRLAASFRDFLANEENFWRELAGRVVRVFRLEEARPHMKALGIPSDEAEWSISASGDSSTASTGMERIAGTQQAQPALLRASQLPENRKRLVEVVHKALIYCGDLARYRELYREDRRGRADAPTAAPGSADAALGKMGSGRSKGVPRGGKAAIAVATAAARSHKEVSSHRDFSRAITCYEQARLLVPDKGNPSNQLAVMATYSGDTFAAVHHYYRALCVRHPFETARQNLEVTLKKAFDVWNKSGLLERLEAGDLHAVSVDETGPINERFSHASWNAVALHHFFYSRTHFIAAQRLSKQFLVDLDSTLADRVLGTDVIVRLVVTALSASWTTRLWRTSGGGTKKKEKPKDSLSNTSGVAASPVDGVYAEHFILSHVLGLFDALVKFGTAQTREALRSQASAVGGTSNPPQDSASAARNITAAFRRTLPALRVCSKWTKSHLEYISRCSEQAAATSSQDSGSTRTASQSQEERAEADAKASAEAALVRTTPALWRTYADFANLIRFAFPFDILPKLSVMGSGGAAPLALEEDSDLRGFAPLRKATMYVNGDTPGSAIAPQEGNHAPPHSSPRTTRPSQVHPNDEQLMRIADLLIDAKVMAESDACPLAFDDMRRVFYVNESGPGMVGGPEVQKQPHLVSQSADAKDERNPQTGTETPTRSSSDLSASASRRIRFDERSEANSSEATEDVVDMAMRAGAGRQGSSDVSLVDENDNEDDDGDVILIPSAQRRFAELAQAFPAVAVSPSPTALGFEDGSFTSQPQSRRDTVVRPVPATAQQSHQTTQNVTAQHLLLQVLNGRSPATPTGTSPLRQPPTPHSAGFGQQPSQSPFDSPNGARTPLPSDSQQPQTLFGGIGDPQAGQASIWSSGGLPRSGAFSHSSGPSAARNAWHAAQHSGGRERIPSGGGGAATPTFGPIGSTTNASGVAQIPPHLASAFGGQYGGLVSVPSHQGLGPSQTSTPPSAPSPQHWSNTFSTQTTGHSFASVPPHTAPSHESSRGTRHGPIGSPPASAKGTGAFDRVGQMGFHSSHQLQSGAGLHSSQDVSQAQARQDFLRTS</sequence>
<feature type="compositionally biased region" description="Low complexity" evidence="1">
    <location>
        <begin position="271"/>
        <end position="283"/>
    </location>
</feature>
<organism evidence="4 5">
    <name type="scientific">Ceraceosorus guamensis</name>
    <dbReference type="NCBI Taxonomy" id="1522189"/>
    <lineage>
        <taxon>Eukaryota</taxon>
        <taxon>Fungi</taxon>
        <taxon>Dikarya</taxon>
        <taxon>Basidiomycota</taxon>
        <taxon>Ustilaginomycotina</taxon>
        <taxon>Exobasidiomycetes</taxon>
        <taxon>Ceraceosorales</taxon>
        <taxon>Ceraceosoraceae</taxon>
        <taxon>Ceraceosorus</taxon>
    </lineage>
</organism>
<reference evidence="4 5" key="1">
    <citation type="journal article" date="2018" name="Mol. Biol. Evol.">
        <title>Broad Genomic Sampling Reveals a Smut Pathogenic Ancestry of the Fungal Clade Ustilaginomycotina.</title>
        <authorList>
            <person name="Kijpornyongpan T."/>
            <person name="Mondo S.J."/>
            <person name="Barry K."/>
            <person name="Sandor L."/>
            <person name="Lee J."/>
            <person name="Lipzen A."/>
            <person name="Pangilinan J."/>
            <person name="LaButti K."/>
            <person name="Hainaut M."/>
            <person name="Henrissat B."/>
            <person name="Grigoriev I.V."/>
            <person name="Spatafora J.W."/>
            <person name="Aime M.C."/>
        </authorList>
    </citation>
    <scope>NUCLEOTIDE SEQUENCE [LARGE SCALE GENOMIC DNA]</scope>
    <source>
        <strain evidence="4 5">MCA 4658</strain>
    </source>
</reference>
<feature type="region of interest" description="Disordered" evidence="1">
    <location>
        <begin position="1095"/>
        <end position="1205"/>
    </location>
</feature>
<evidence type="ECO:0000259" key="2">
    <source>
        <dbReference type="Pfam" id="PF10373"/>
    </source>
</evidence>
<dbReference type="InterPro" id="IPR011990">
    <property type="entry name" value="TPR-like_helical_dom_sf"/>
</dbReference>
<dbReference type="STRING" id="1522189.A0A316VXJ1"/>
<feature type="compositionally biased region" description="Acidic residues" evidence="1">
    <location>
        <begin position="857"/>
        <end position="866"/>
    </location>
</feature>
<evidence type="ECO:0000313" key="4">
    <source>
        <dbReference type="EMBL" id="PWN42172.1"/>
    </source>
</evidence>
<feature type="compositionally biased region" description="Polar residues" evidence="1">
    <location>
        <begin position="924"/>
        <end position="934"/>
    </location>
</feature>
<dbReference type="GeneID" id="37038058"/>
<feature type="compositionally biased region" description="Low complexity" evidence="1">
    <location>
        <begin position="808"/>
        <end position="818"/>
    </location>
</feature>
<proteinExistence type="predicted"/>
<dbReference type="OrthoDB" id="69928at2759"/>
<dbReference type="InterPro" id="IPR019458">
    <property type="entry name" value="Est1-like_N"/>
</dbReference>
<protein>
    <recommendedName>
        <fullName evidence="6">DNA/RNA-binding domain-containing protein</fullName>
    </recommendedName>
</protein>
<feature type="region of interest" description="Disordered" evidence="1">
    <location>
        <begin position="105"/>
        <end position="141"/>
    </location>
</feature>
<feature type="region of interest" description="Disordered" evidence="1">
    <location>
        <begin position="902"/>
        <end position="934"/>
    </location>
</feature>
<feature type="region of interest" description="Disordered" evidence="1">
    <location>
        <begin position="602"/>
        <end position="626"/>
    </location>
</feature>
<dbReference type="AlphaFoldDB" id="A0A316VXJ1"/>
<dbReference type="InParanoid" id="A0A316VXJ1"/>
<feature type="region of interest" description="Disordered" evidence="1">
    <location>
        <begin position="267"/>
        <end position="296"/>
    </location>
</feature>
<dbReference type="PANTHER" id="PTHR15696:SF36">
    <property type="entry name" value="NONSENSE-MEDIATED MRNA DECAY FACTOR"/>
    <property type="match status" value="1"/>
</dbReference>
<feature type="compositionally biased region" description="Polar residues" evidence="1">
    <location>
        <begin position="949"/>
        <end position="959"/>
    </location>
</feature>
<keyword evidence="5" id="KW-1185">Reference proteome</keyword>
<feature type="compositionally biased region" description="Low complexity" evidence="1">
    <location>
        <begin position="715"/>
        <end position="726"/>
    </location>
</feature>
<feature type="region of interest" description="Disordered" evidence="1">
    <location>
        <begin position="701"/>
        <end position="730"/>
    </location>
</feature>
<feature type="domain" description="DNA/RNA-binding" evidence="2">
    <location>
        <begin position="325"/>
        <end position="693"/>
    </location>
</feature>
<feature type="compositionally biased region" description="Polar residues" evidence="1">
    <location>
        <begin position="970"/>
        <end position="980"/>
    </location>
</feature>
<evidence type="ECO:0000256" key="1">
    <source>
        <dbReference type="SAM" id="MobiDB-lite"/>
    </source>
</evidence>
<dbReference type="EMBL" id="KZ819383">
    <property type="protein sequence ID" value="PWN42172.1"/>
    <property type="molecule type" value="Genomic_DNA"/>
</dbReference>
<dbReference type="Pfam" id="PF10374">
    <property type="entry name" value="EST1"/>
    <property type="match status" value="1"/>
</dbReference>
<feature type="domain" description="Telomerase activating protein Est1-like N-terminal" evidence="3">
    <location>
        <begin position="74"/>
        <end position="263"/>
    </location>
</feature>
<feature type="region of interest" description="Disordered" evidence="1">
    <location>
        <begin position="487"/>
        <end position="506"/>
    </location>
</feature>
<feature type="compositionally biased region" description="Polar residues" evidence="1">
    <location>
        <begin position="1117"/>
        <end position="1130"/>
    </location>
</feature>
<evidence type="ECO:0008006" key="6">
    <source>
        <dbReference type="Google" id="ProtNLM"/>
    </source>
</evidence>
<evidence type="ECO:0000259" key="3">
    <source>
        <dbReference type="Pfam" id="PF10374"/>
    </source>
</evidence>
<feature type="region of interest" description="Disordered" evidence="1">
    <location>
        <begin position="773"/>
        <end position="866"/>
    </location>
</feature>
<dbReference type="RefSeq" id="XP_025369332.1">
    <property type="nucleotide sequence ID" value="XM_025516188.1"/>
</dbReference>
<evidence type="ECO:0000313" key="5">
    <source>
        <dbReference type="Proteomes" id="UP000245783"/>
    </source>
</evidence>
<dbReference type="PANTHER" id="PTHR15696">
    <property type="entry name" value="SMG-7 SUPPRESSOR WITH MORPHOLOGICAL EFFECT ON GENITALIA PROTEIN 7"/>
    <property type="match status" value="1"/>
</dbReference>
<feature type="region of interest" description="Disordered" evidence="1">
    <location>
        <begin position="947"/>
        <end position="1061"/>
    </location>
</feature>
<dbReference type="Proteomes" id="UP000245783">
    <property type="component" value="Unassembled WGS sequence"/>
</dbReference>
<gene>
    <name evidence="4" type="ORF">IE81DRAFT_347740</name>
</gene>
<name>A0A316VXJ1_9BASI</name>
<feature type="compositionally biased region" description="Polar residues" evidence="1">
    <location>
        <begin position="602"/>
        <end position="618"/>
    </location>
</feature>